<keyword evidence="1" id="KW-1133">Transmembrane helix</keyword>
<keyword evidence="1" id="KW-0812">Transmembrane</keyword>
<dbReference type="EMBL" id="ML978972">
    <property type="protein sequence ID" value="KAF1927306.1"/>
    <property type="molecule type" value="Genomic_DNA"/>
</dbReference>
<evidence type="ECO:0000256" key="1">
    <source>
        <dbReference type="SAM" id="Phobius"/>
    </source>
</evidence>
<evidence type="ECO:0000313" key="2">
    <source>
        <dbReference type="EMBL" id="KAF1927306.1"/>
    </source>
</evidence>
<dbReference type="Proteomes" id="UP000800082">
    <property type="component" value="Unassembled WGS sequence"/>
</dbReference>
<protein>
    <submittedName>
        <fullName evidence="2">Uncharacterized protein</fullName>
    </submittedName>
</protein>
<dbReference type="OrthoDB" id="5428890at2759"/>
<keyword evidence="1" id="KW-0472">Membrane</keyword>
<gene>
    <name evidence="2" type="ORF">M421DRAFT_101737</name>
</gene>
<dbReference type="AlphaFoldDB" id="A0A6A5RLS1"/>
<proteinExistence type="predicted"/>
<dbReference type="RefSeq" id="XP_033447558.1">
    <property type="nucleotide sequence ID" value="XM_033586675.1"/>
</dbReference>
<organism evidence="2 3">
    <name type="scientific">Didymella exigua CBS 183.55</name>
    <dbReference type="NCBI Taxonomy" id="1150837"/>
    <lineage>
        <taxon>Eukaryota</taxon>
        <taxon>Fungi</taxon>
        <taxon>Dikarya</taxon>
        <taxon>Ascomycota</taxon>
        <taxon>Pezizomycotina</taxon>
        <taxon>Dothideomycetes</taxon>
        <taxon>Pleosporomycetidae</taxon>
        <taxon>Pleosporales</taxon>
        <taxon>Pleosporineae</taxon>
        <taxon>Didymellaceae</taxon>
        <taxon>Didymella</taxon>
    </lineage>
</organism>
<name>A0A6A5RLS1_9PLEO</name>
<accession>A0A6A5RLS1</accession>
<keyword evidence="3" id="KW-1185">Reference proteome</keyword>
<evidence type="ECO:0000313" key="3">
    <source>
        <dbReference type="Proteomes" id="UP000800082"/>
    </source>
</evidence>
<feature type="transmembrane region" description="Helical" evidence="1">
    <location>
        <begin position="294"/>
        <end position="313"/>
    </location>
</feature>
<reference evidence="2" key="1">
    <citation type="journal article" date="2020" name="Stud. Mycol.">
        <title>101 Dothideomycetes genomes: a test case for predicting lifestyles and emergence of pathogens.</title>
        <authorList>
            <person name="Haridas S."/>
            <person name="Albert R."/>
            <person name="Binder M."/>
            <person name="Bloem J."/>
            <person name="Labutti K."/>
            <person name="Salamov A."/>
            <person name="Andreopoulos B."/>
            <person name="Baker S."/>
            <person name="Barry K."/>
            <person name="Bills G."/>
            <person name="Bluhm B."/>
            <person name="Cannon C."/>
            <person name="Castanera R."/>
            <person name="Culley D."/>
            <person name="Daum C."/>
            <person name="Ezra D."/>
            <person name="Gonzalez J."/>
            <person name="Henrissat B."/>
            <person name="Kuo A."/>
            <person name="Liang C."/>
            <person name="Lipzen A."/>
            <person name="Lutzoni F."/>
            <person name="Magnuson J."/>
            <person name="Mondo S."/>
            <person name="Nolan M."/>
            <person name="Ohm R."/>
            <person name="Pangilinan J."/>
            <person name="Park H.-J."/>
            <person name="Ramirez L."/>
            <person name="Alfaro M."/>
            <person name="Sun H."/>
            <person name="Tritt A."/>
            <person name="Yoshinaga Y."/>
            <person name="Zwiers L.-H."/>
            <person name="Turgeon B."/>
            <person name="Goodwin S."/>
            <person name="Spatafora J."/>
            <person name="Crous P."/>
            <person name="Grigoriev I."/>
        </authorList>
    </citation>
    <scope>NUCLEOTIDE SEQUENCE</scope>
    <source>
        <strain evidence="2">CBS 183.55</strain>
    </source>
</reference>
<dbReference type="GeneID" id="54344321"/>
<sequence length="329" mass="38043">MDFQKTLYGPLNVTLNDRGIKQRLLDWGPYFRYYDRQCREALVDRGRFVAAKSHYDIFSLTRCFNKGATREMIKEDLRSKFPISGNSNEDERVDGAIDLAARLYLMVNIAVDTRTISEQIHLGWTTGSLKECVHAHFKEPQILSDAGIRMEPIFTAANIENVAGLRVISTDNLADHLRLMDRDGTVAVFCNVSFLRRHVSDAFPEGLAAETLKTLSLLFPPNDKDTQHWIRKRINSEAIDRAVASCALLRLEERQFERFNFWHDRLVILKQAFDQSRPSTIAQWWHDRRNGVQWYTFWVAILVLFLTIFFGLVQSIEGALQVYKAFHPS</sequence>